<keyword evidence="3" id="KW-1185">Reference proteome</keyword>
<evidence type="ECO:0000313" key="2">
    <source>
        <dbReference type="EnsemblPlants" id="PNT74245"/>
    </source>
</evidence>
<dbReference type="InParanoid" id="A0A2K2DIY5"/>
<name>A0A2K2DIY5_BRADI</name>
<evidence type="ECO:0000313" key="1">
    <source>
        <dbReference type="EMBL" id="PNT74245.1"/>
    </source>
</evidence>
<dbReference type="EnsemblPlants" id="PNT74245">
    <property type="protein sequence ID" value="PNT74245"/>
    <property type="gene ID" value="BRADI_1g11066v3"/>
</dbReference>
<dbReference type="AlphaFoldDB" id="A0A2K2DIY5"/>
<proteinExistence type="predicted"/>
<dbReference type="EMBL" id="CM000880">
    <property type="protein sequence ID" value="PNT74245.1"/>
    <property type="molecule type" value="Genomic_DNA"/>
</dbReference>
<protein>
    <recommendedName>
        <fullName evidence="4">RNase H type-1 domain-containing protein</fullName>
    </recommendedName>
</protein>
<sequence length="90" mass="9463">MARCVWALSDEQLDEHVSGFLKFNVDGGVAKTQNKGASAVVCRDLQDPPTLEALACCEALALPKDLNADKLYIASDAAEVVKGIISGTQG</sequence>
<dbReference type="Gramene" id="PNT74245">
    <property type="protein sequence ID" value="PNT74245"/>
    <property type="gene ID" value="BRADI_1g11066v3"/>
</dbReference>
<organism evidence="1">
    <name type="scientific">Brachypodium distachyon</name>
    <name type="common">Purple false brome</name>
    <name type="synonym">Trachynia distachya</name>
    <dbReference type="NCBI Taxonomy" id="15368"/>
    <lineage>
        <taxon>Eukaryota</taxon>
        <taxon>Viridiplantae</taxon>
        <taxon>Streptophyta</taxon>
        <taxon>Embryophyta</taxon>
        <taxon>Tracheophyta</taxon>
        <taxon>Spermatophyta</taxon>
        <taxon>Magnoliopsida</taxon>
        <taxon>Liliopsida</taxon>
        <taxon>Poales</taxon>
        <taxon>Poaceae</taxon>
        <taxon>BOP clade</taxon>
        <taxon>Pooideae</taxon>
        <taxon>Stipodae</taxon>
        <taxon>Brachypodieae</taxon>
        <taxon>Brachypodium</taxon>
    </lineage>
</organism>
<reference evidence="2" key="3">
    <citation type="submission" date="2018-08" db="UniProtKB">
        <authorList>
            <consortium name="EnsemblPlants"/>
        </authorList>
    </citation>
    <scope>IDENTIFICATION</scope>
    <source>
        <strain evidence="2">cv. Bd21</strain>
    </source>
</reference>
<reference evidence="1 2" key="1">
    <citation type="journal article" date="2010" name="Nature">
        <title>Genome sequencing and analysis of the model grass Brachypodium distachyon.</title>
        <authorList>
            <consortium name="International Brachypodium Initiative"/>
        </authorList>
    </citation>
    <scope>NUCLEOTIDE SEQUENCE [LARGE SCALE GENOMIC DNA]</scope>
    <source>
        <strain evidence="1 2">Bd21</strain>
    </source>
</reference>
<dbReference type="OrthoDB" id="1001083at2759"/>
<accession>A0A2K2DIY5</accession>
<evidence type="ECO:0000313" key="3">
    <source>
        <dbReference type="Proteomes" id="UP000008810"/>
    </source>
</evidence>
<dbReference type="Proteomes" id="UP000008810">
    <property type="component" value="Chromosome 1"/>
</dbReference>
<evidence type="ECO:0008006" key="4">
    <source>
        <dbReference type="Google" id="ProtNLM"/>
    </source>
</evidence>
<reference evidence="1" key="2">
    <citation type="submission" date="2017-06" db="EMBL/GenBank/DDBJ databases">
        <title>WGS assembly of Brachypodium distachyon.</title>
        <authorList>
            <consortium name="The International Brachypodium Initiative"/>
            <person name="Lucas S."/>
            <person name="Harmon-Smith M."/>
            <person name="Lail K."/>
            <person name="Tice H."/>
            <person name="Grimwood J."/>
            <person name="Bruce D."/>
            <person name="Barry K."/>
            <person name="Shu S."/>
            <person name="Lindquist E."/>
            <person name="Wang M."/>
            <person name="Pitluck S."/>
            <person name="Vogel J.P."/>
            <person name="Garvin D.F."/>
            <person name="Mockler T.C."/>
            <person name="Schmutz J."/>
            <person name="Rokhsar D."/>
            <person name="Bevan M.W."/>
        </authorList>
    </citation>
    <scope>NUCLEOTIDE SEQUENCE</scope>
    <source>
        <strain evidence="1">Bd21</strain>
    </source>
</reference>
<gene>
    <name evidence="1" type="ORF">BRADI_1g11066v3</name>
</gene>